<evidence type="ECO:0000256" key="2">
    <source>
        <dbReference type="SAM" id="SignalP"/>
    </source>
</evidence>
<name>A0AAP2CP91_9RHOB</name>
<comment type="caution">
    <text evidence="3">The sequence shown here is derived from an EMBL/GenBank/DDBJ whole genome shotgun (WGS) entry which is preliminary data.</text>
</comment>
<dbReference type="RefSeq" id="WP_327792940.1">
    <property type="nucleotide sequence ID" value="NZ_JADQAZ010000001.1"/>
</dbReference>
<reference evidence="3 4" key="1">
    <citation type="journal article" date="2021" name="Arch. Microbiol.">
        <title>Harenicola maris gen. nov., sp. nov. isolated from the Sea of Japan shallow sediments.</title>
        <authorList>
            <person name="Romanenko L.A."/>
            <person name="Kurilenko V.V."/>
            <person name="Chernysheva N.Y."/>
            <person name="Tekutyeva L.A."/>
            <person name="Velansky P.V."/>
            <person name="Svetashev V.I."/>
            <person name="Isaeva M.P."/>
        </authorList>
    </citation>
    <scope>NUCLEOTIDE SEQUENCE [LARGE SCALE GENOMIC DNA]</scope>
    <source>
        <strain evidence="3 4">KMM 3653</strain>
    </source>
</reference>
<organism evidence="3 4">
    <name type="scientific">Harenicola maris</name>
    <dbReference type="NCBI Taxonomy" id="2841044"/>
    <lineage>
        <taxon>Bacteria</taxon>
        <taxon>Pseudomonadati</taxon>
        <taxon>Pseudomonadota</taxon>
        <taxon>Alphaproteobacteria</taxon>
        <taxon>Rhodobacterales</taxon>
        <taxon>Paracoccaceae</taxon>
        <taxon>Harenicola</taxon>
    </lineage>
</organism>
<dbReference type="EMBL" id="JADQAZ010000001">
    <property type="protein sequence ID" value="MBT0956747.1"/>
    <property type="molecule type" value="Genomic_DNA"/>
</dbReference>
<feature type="chain" id="PRO_5042993341" evidence="2">
    <location>
        <begin position="32"/>
        <end position="535"/>
    </location>
</feature>
<evidence type="ECO:0000313" key="4">
    <source>
        <dbReference type="Proteomes" id="UP001315686"/>
    </source>
</evidence>
<proteinExistence type="predicted"/>
<evidence type="ECO:0000256" key="1">
    <source>
        <dbReference type="SAM" id="MobiDB-lite"/>
    </source>
</evidence>
<feature type="region of interest" description="Disordered" evidence="1">
    <location>
        <begin position="53"/>
        <end position="73"/>
    </location>
</feature>
<keyword evidence="4" id="KW-1185">Reference proteome</keyword>
<sequence>MCANQWNWTLTSLRYGAALALMGLVPIGASAQQAEPLSAINWLSNTVSTPAAPNLPPITTKPSRKEADVTRSASVESVTVRPLGATSRDGVGILPRSVTGFPADFWGSSDVTELRRALAALPLEQLPAAQNLTRMVLLAEVAPPQNADLSGALFSARLDALLARGLLEETGALLDRAGALKGARPDPALFRRAFDVALLTGQEDQGCDTLRNAPGISPSLPLRIFCLARTGDWPAAALTLETGKALGQLSEAEDALLARFLDPELFEGMADLPLPDPVSPLTFRMHEAIGQPIKTRGLPIAFAHADLRSNLPWRERIAAGERLARVGALSANGLFGIYTERTPSASGGVWERVDAVQRLDRALTAGDAAQVARHLTRAWAALGPVGLRPWMAEVFGPQLAKVELTGAAGTLAFEVLLLTQSYESAAIDFTPTTQRGRFEVALATGRLEGATPHNEQARAISDGFTLTDLPPEGAALIESGQTGAAILFALDLLDSGAEGNMTDLSNAIALLRRLGLEDTARRAGLELLLLPQSAG</sequence>
<protein>
    <submittedName>
        <fullName evidence="3">Uncharacterized protein</fullName>
    </submittedName>
</protein>
<evidence type="ECO:0000313" key="3">
    <source>
        <dbReference type="EMBL" id="MBT0956747.1"/>
    </source>
</evidence>
<feature type="signal peptide" evidence="2">
    <location>
        <begin position="1"/>
        <end position="31"/>
    </location>
</feature>
<gene>
    <name evidence="3" type="ORF">IV417_05075</name>
</gene>
<accession>A0AAP2CP91</accession>
<dbReference type="Proteomes" id="UP001315686">
    <property type="component" value="Unassembled WGS sequence"/>
</dbReference>
<keyword evidence="2" id="KW-0732">Signal</keyword>
<dbReference type="AlphaFoldDB" id="A0AAP2CP91"/>